<organism evidence="2 3">
    <name type="scientific">Spartinivicinus poritis</name>
    <dbReference type="NCBI Taxonomy" id="2994640"/>
    <lineage>
        <taxon>Bacteria</taxon>
        <taxon>Pseudomonadati</taxon>
        <taxon>Pseudomonadota</taxon>
        <taxon>Gammaproteobacteria</taxon>
        <taxon>Oceanospirillales</taxon>
        <taxon>Zooshikellaceae</taxon>
        <taxon>Spartinivicinus</taxon>
    </lineage>
</organism>
<proteinExistence type="predicted"/>
<evidence type="ECO:0000259" key="1">
    <source>
        <dbReference type="Pfam" id="PF04994"/>
    </source>
</evidence>
<name>A0ABT5UE86_9GAMM</name>
<gene>
    <name evidence="2" type="ORF">ORQ98_22175</name>
</gene>
<dbReference type="EMBL" id="JAPMOU010000040">
    <property type="protein sequence ID" value="MDE1464675.1"/>
    <property type="molecule type" value="Genomic_DNA"/>
</dbReference>
<reference evidence="2 3" key="1">
    <citation type="submission" date="2022-11" db="EMBL/GenBank/DDBJ databases">
        <title>Spartinivicinus poritis sp. nov., isolated from scleractinian coral Porites lutea.</title>
        <authorList>
            <person name="Zhang G."/>
            <person name="Cai L."/>
            <person name="Wei Q."/>
        </authorList>
    </citation>
    <scope>NUCLEOTIDE SEQUENCE [LARGE SCALE GENOMIC DNA]</scope>
    <source>
        <strain evidence="2 3">A2-2</strain>
    </source>
</reference>
<feature type="domain" description="TfoX C-terminal" evidence="1">
    <location>
        <begin position="3"/>
        <end position="82"/>
    </location>
</feature>
<dbReference type="Pfam" id="PF04994">
    <property type="entry name" value="TfoX_C"/>
    <property type="match status" value="1"/>
</dbReference>
<comment type="caution">
    <text evidence="2">The sequence shown here is derived from an EMBL/GenBank/DDBJ whole genome shotgun (WGS) entry which is preliminary data.</text>
</comment>
<sequence>MKQSELTQLRNIGKTVAERLTSINIKTPDDLAKIGSATAYQMLSSDAGQRLPVCYYLYSLEGALQDRHWDDFSEEEKYQLRVAAGLAS</sequence>
<dbReference type="PANTHER" id="PTHR36121:SF1">
    <property type="entry name" value="PROTEIN SXY"/>
    <property type="match status" value="1"/>
</dbReference>
<evidence type="ECO:0000313" key="2">
    <source>
        <dbReference type="EMBL" id="MDE1464675.1"/>
    </source>
</evidence>
<keyword evidence="3" id="KW-1185">Reference proteome</keyword>
<evidence type="ECO:0000313" key="3">
    <source>
        <dbReference type="Proteomes" id="UP001528823"/>
    </source>
</evidence>
<dbReference type="Gene3D" id="1.10.150.20">
    <property type="entry name" value="5' to 3' exonuclease, C-terminal subdomain"/>
    <property type="match status" value="1"/>
</dbReference>
<dbReference type="PANTHER" id="PTHR36121">
    <property type="entry name" value="PROTEIN SXY"/>
    <property type="match status" value="1"/>
</dbReference>
<dbReference type="RefSeq" id="WP_274691001.1">
    <property type="nucleotide sequence ID" value="NZ_JAPMOU010000040.1"/>
</dbReference>
<dbReference type="InterPro" id="IPR047525">
    <property type="entry name" value="TfoX-like"/>
</dbReference>
<dbReference type="InterPro" id="IPR007077">
    <property type="entry name" value="TfoX_C"/>
</dbReference>
<dbReference type="Proteomes" id="UP001528823">
    <property type="component" value="Unassembled WGS sequence"/>
</dbReference>
<accession>A0ABT5UE86</accession>
<protein>
    <submittedName>
        <fullName evidence="2">TfoX/Sxy family DNA transformation protein</fullName>
    </submittedName>
</protein>